<dbReference type="Proteomes" id="UP001549920">
    <property type="component" value="Unassembled WGS sequence"/>
</dbReference>
<dbReference type="EMBL" id="JBEUOH010000014">
    <property type="protein sequence ID" value="KAL0879745.1"/>
    <property type="molecule type" value="Genomic_DNA"/>
</dbReference>
<evidence type="ECO:0000313" key="3">
    <source>
        <dbReference type="Proteomes" id="UP001549920"/>
    </source>
</evidence>
<dbReference type="PANTHER" id="PTHR34239">
    <property type="entry name" value="APPLE DOMAIN-CONTAINING PROTEIN"/>
    <property type="match status" value="1"/>
</dbReference>
<organism evidence="2 3">
    <name type="scientific">Loxostege sticticalis</name>
    <name type="common">Beet webworm moth</name>
    <dbReference type="NCBI Taxonomy" id="481309"/>
    <lineage>
        <taxon>Eukaryota</taxon>
        <taxon>Metazoa</taxon>
        <taxon>Ecdysozoa</taxon>
        <taxon>Arthropoda</taxon>
        <taxon>Hexapoda</taxon>
        <taxon>Insecta</taxon>
        <taxon>Pterygota</taxon>
        <taxon>Neoptera</taxon>
        <taxon>Endopterygota</taxon>
        <taxon>Lepidoptera</taxon>
        <taxon>Glossata</taxon>
        <taxon>Ditrysia</taxon>
        <taxon>Pyraloidea</taxon>
        <taxon>Crambidae</taxon>
        <taxon>Pyraustinae</taxon>
        <taxon>Loxostege</taxon>
    </lineage>
</organism>
<accession>A0ABR3HT60</accession>
<gene>
    <name evidence="2" type="ORF">ABMA27_003458</name>
</gene>
<keyword evidence="3" id="KW-1185">Reference proteome</keyword>
<feature type="region of interest" description="Disordered" evidence="1">
    <location>
        <begin position="25"/>
        <end position="100"/>
    </location>
</feature>
<evidence type="ECO:0008006" key="4">
    <source>
        <dbReference type="Google" id="ProtNLM"/>
    </source>
</evidence>
<name>A0ABR3HT60_LOXSC</name>
<sequence>MPKRSAEEEIAYYSKKLKKLKRKEKKRRKRVLVYSDSSEGEENYDVAINENTADDNNENIQPDNAPDALDLDQVLNTNDSNDVQPNQEVNPEPSVPDNNLPSLDPEMLIALGELIPEEVTYGEDIHPDLAQRWAPILRKGLTDKEQRDKLFKEYATPNNCKLFRATTLLASDNKVQAIRYLSDACRVLSDLHASETQTRTKSLTQGLDKSFLNLIQDTERDEMLFGNGLPEKIKASKAIEKQGSQIKKPDNKVAPGPSASRATRPQGNWRGPSRSTTNRGGGRGGSRRTPYANQKHVSTMQQNNFNPSRVWNKPPRAGPRT</sequence>
<protein>
    <recommendedName>
        <fullName evidence="4">Gag protein</fullName>
    </recommendedName>
</protein>
<evidence type="ECO:0000313" key="2">
    <source>
        <dbReference type="EMBL" id="KAL0879745.1"/>
    </source>
</evidence>
<proteinExistence type="predicted"/>
<dbReference type="PANTHER" id="PTHR34239:SF2">
    <property type="entry name" value="TRANSPOSABLE ELEMENT P TRANSPOSASE_THAP9 CONSERVED DOMAIN-CONTAINING PROTEIN"/>
    <property type="match status" value="1"/>
</dbReference>
<comment type="caution">
    <text evidence="2">The sequence shown here is derived from an EMBL/GenBank/DDBJ whole genome shotgun (WGS) entry which is preliminary data.</text>
</comment>
<feature type="region of interest" description="Disordered" evidence="1">
    <location>
        <begin position="238"/>
        <end position="321"/>
    </location>
</feature>
<evidence type="ECO:0000256" key="1">
    <source>
        <dbReference type="SAM" id="MobiDB-lite"/>
    </source>
</evidence>
<reference evidence="2 3" key="1">
    <citation type="submission" date="2024-06" db="EMBL/GenBank/DDBJ databases">
        <title>A chromosome-level genome assembly of beet webworm, Loxostege sticticalis.</title>
        <authorList>
            <person name="Zhang Y."/>
        </authorList>
    </citation>
    <scope>NUCLEOTIDE SEQUENCE [LARGE SCALE GENOMIC DNA]</scope>
    <source>
        <strain evidence="2">AQ026</strain>
        <tissue evidence="2">Whole body</tissue>
    </source>
</reference>
<feature type="compositionally biased region" description="Polar residues" evidence="1">
    <location>
        <begin position="291"/>
        <end position="309"/>
    </location>
</feature>
<feature type="compositionally biased region" description="Polar residues" evidence="1">
    <location>
        <begin position="74"/>
        <end position="89"/>
    </location>
</feature>